<evidence type="ECO:0000256" key="3">
    <source>
        <dbReference type="SAM" id="Phobius"/>
    </source>
</evidence>
<feature type="compositionally biased region" description="Basic residues" evidence="2">
    <location>
        <begin position="1006"/>
        <end position="1016"/>
    </location>
</feature>
<feature type="transmembrane region" description="Helical" evidence="3">
    <location>
        <begin position="687"/>
        <end position="714"/>
    </location>
</feature>
<feature type="compositionally biased region" description="Low complexity" evidence="2">
    <location>
        <begin position="940"/>
        <end position="957"/>
    </location>
</feature>
<gene>
    <name evidence="5" type="ORF">HGRIS_009085</name>
</gene>
<feature type="domain" description="EF-hand" evidence="4">
    <location>
        <begin position="641"/>
        <end position="676"/>
    </location>
</feature>
<dbReference type="InterPro" id="IPR011992">
    <property type="entry name" value="EF-hand-dom_pair"/>
</dbReference>
<dbReference type="InterPro" id="IPR006685">
    <property type="entry name" value="MscS_channel_2nd"/>
</dbReference>
<feature type="region of interest" description="Disordered" evidence="2">
    <location>
        <begin position="1"/>
        <end position="31"/>
    </location>
</feature>
<organism evidence="5 6">
    <name type="scientific">Hohenbuehelia grisea</name>
    <dbReference type="NCBI Taxonomy" id="104357"/>
    <lineage>
        <taxon>Eukaryota</taxon>
        <taxon>Fungi</taxon>
        <taxon>Dikarya</taxon>
        <taxon>Basidiomycota</taxon>
        <taxon>Agaricomycotina</taxon>
        <taxon>Agaricomycetes</taxon>
        <taxon>Agaricomycetidae</taxon>
        <taxon>Agaricales</taxon>
        <taxon>Pleurotineae</taxon>
        <taxon>Pleurotaceae</taxon>
        <taxon>Hohenbuehelia</taxon>
    </lineage>
</organism>
<feature type="transmembrane region" description="Helical" evidence="3">
    <location>
        <begin position="225"/>
        <end position="251"/>
    </location>
</feature>
<evidence type="ECO:0000313" key="6">
    <source>
        <dbReference type="Proteomes" id="UP001556367"/>
    </source>
</evidence>
<dbReference type="Proteomes" id="UP001556367">
    <property type="component" value="Unassembled WGS sequence"/>
</dbReference>
<evidence type="ECO:0000256" key="2">
    <source>
        <dbReference type="SAM" id="MobiDB-lite"/>
    </source>
</evidence>
<keyword evidence="3" id="KW-0812">Transmembrane</keyword>
<reference evidence="6" key="1">
    <citation type="submission" date="2024-06" db="EMBL/GenBank/DDBJ databases">
        <title>Multi-omics analyses provide insights into the biosynthesis of the anticancer antibiotic pleurotin in Hohenbuehelia grisea.</title>
        <authorList>
            <person name="Weaver J.A."/>
            <person name="Alberti F."/>
        </authorList>
    </citation>
    <scope>NUCLEOTIDE SEQUENCE [LARGE SCALE GENOMIC DNA]</scope>
    <source>
        <strain evidence="6">T-177</strain>
    </source>
</reference>
<feature type="transmembrane region" description="Helical" evidence="3">
    <location>
        <begin position="167"/>
        <end position="196"/>
    </location>
</feature>
<dbReference type="PROSITE" id="PS50222">
    <property type="entry name" value="EF_HAND_2"/>
    <property type="match status" value="1"/>
</dbReference>
<dbReference type="PANTHER" id="PTHR31323:SF1">
    <property type="entry name" value="MECHANOSENSITIVE ION CHANNEL PROTEIN"/>
    <property type="match status" value="1"/>
</dbReference>
<dbReference type="PROSITE" id="PS00018">
    <property type="entry name" value="EF_HAND_1"/>
    <property type="match status" value="1"/>
</dbReference>
<feature type="compositionally biased region" description="Basic and acidic residues" evidence="2">
    <location>
        <begin position="1"/>
        <end position="12"/>
    </location>
</feature>
<feature type="compositionally biased region" description="Basic and acidic residues" evidence="2">
    <location>
        <begin position="43"/>
        <end position="52"/>
    </location>
</feature>
<dbReference type="SUPFAM" id="SSF47473">
    <property type="entry name" value="EF-hand"/>
    <property type="match status" value="1"/>
</dbReference>
<feature type="region of interest" description="Disordered" evidence="2">
    <location>
        <begin position="940"/>
        <end position="998"/>
    </location>
</feature>
<proteinExistence type="predicted"/>
<feature type="region of interest" description="Disordered" evidence="2">
    <location>
        <begin position="419"/>
        <end position="551"/>
    </location>
</feature>
<keyword evidence="1" id="KW-0106">Calcium</keyword>
<comment type="caution">
    <text evidence="5">The sequence shown here is derived from an EMBL/GenBank/DDBJ whole genome shotgun (WGS) entry which is preliminary data.</text>
</comment>
<dbReference type="EMBL" id="JASNQZ010000012">
    <property type="protein sequence ID" value="KAL0948985.1"/>
    <property type="molecule type" value="Genomic_DNA"/>
</dbReference>
<sequence>MPSRSDSPDKDPTFSSTSTDDLGLPSPPYRRVASHSHLRFDIFDNHPEHENHPTPAYSSRIDLGMSKEKEPHTDDESPVDADNLKGTAKTVHYPETLQRGPVQGFYHVREDSTDLLSRPASIAGTEDEYEDEDYDWSGEDDLVDAEAAYQQKMGNKPASKKWGLKRFITFLFSSLIGSTLLAGVLVAPALLVHFYWYKPHPTDARRYIKQNVQAWLFWAAANLLLSWYLALIVDLVPIVATYIISGAWGHVSEAVRSRVEMYNSVKNTIKPLFYAASAWASWHIIFANIYRLYDDDDTHQSRAPYTRRLQQVIAFLFFFTLVICAQRMLSHAIAFSFHRTAYQERIDSVNTALSVIETLRDYRPKPSSAPRSGGRTPIFGALNMGSLGLGGLGLPVRSPGTPGGGVVNEKDHYQFLKGALKRHKRGQSRSNTGDTAETAESRGARAYDGDTEEWGDNDGDRTAVGTASRSTHKKGKSREGTVVDDLEMRPTTPSGLRNAIPPPLTVTEASPQHQYPPTRSRPSSGYFSGISPMSNSPRHSIDGSHSGGGSRVEAVGEAVGEAVEAVAGAAEAAAKVLKAAALHDARNIRGKSDQEGGGVEALTWNVSSSREAKRLARAIYHRFKDRRRNYLLPSDFYPAFPSTDAAEAAFRVFDKDNNGDISRAEIKSTLVKVYKERRFLSRSMRDVGAALTTLDHILLFFALVVLFFISLSVFGVEVGDSLTSVYSLGIAASFIFKNAASSAFDAIMFLFVTHPFDTGDRVFIDGEFVLCFRRIEFSRVPTFTDENMIVKKMGLFATEFTRSDGTQTYYFNSQLFSKLITNVRRSGKTAEILTMQLAWRTPLIKLDALEKNLNDWLATEDNRWYEPSTSVTLQKIEFQRSLEITIGIGHNSNWQDWGLRNARKTAFHAAVNYYCRQLGIECANSPIPVVFSDAHAPGTETAAGPGASGISASAGASQVDVGSPDMSVAHGEAEEDEAEAAERQARQMKPTLGFLPPLETRAANLRARKSRSKKSVLRGQLGDG</sequence>
<keyword evidence="6" id="KW-1185">Reference proteome</keyword>
<accession>A0ABR3J1G6</accession>
<evidence type="ECO:0000256" key="1">
    <source>
        <dbReference type="ARBA" id="ARBA00022837"/>
    </source>
</evidence>
<evidence type="ECO:0000313" key="5">
    <source>
        <dbReference type="EMBL" id="KAL0948985.1"/>
    </source>
</evidence>
<keyword evidence="3" id="KW-0472">Membrane</keyword>
<feature type="compositionally biased region" description="Polar residues" evidence="2">
    <location>
        <begin position="507"/>
        <end position="538"/>
    </location>
</feature>
<feature type="transmembrane region" description="Helical" evidence="3">
    <location>
        <begin position="272"/>
        <end position="293"/>
    </location>
</feature>
<feature type="region of interest" description="Disordered" evidence="2">
    <location>
        <begin position="1005"/>
        <end position="1024"/>
    </location>
</feature>
<keyword evidence="3" id="KW-1133">Transmembrane helix</keyword>
<dbReference type="InterPro" id="IPR058650">
    <property type="entry name" value="Msy1/2-like"/>
</dbReference>
<dbReference type="InterPro" id="IPR002048">
    <property type="entry name" value="EF_hand_dom"/>
</dbReference>
<dbReference type="Pfam" id="PF00924">
    <property type="entry name" value="MS_channel_2nd"/>
    <property type="match status" value="1"/>
</dbReference>
<protein>
    <recommendedName>
        <fullName evidence="4">EF-hand domain-containing protein</fullName>
    </recommendedName>
</protein>
<evidence type="ECO:0000259" key="4">
    <source>
        <dbReference type="PROSITE" id="PS50222"/>
    </source>
</evidence>
<dbReference type="Pfam" id="PF25886">
    <property type="entry name" value="Msy1"/>
    <property type="match status" value="1"/>
</dbReference>
<dbReference type="PANTHER" id="PTHR31323">
    <property type="entry name" value="MECHANOSENSITIVE ION CHANNEL PROTEIN MSY2"/>
    <property type="match status" value="1"/>
</dbReference>
<dbReference type="Gene3D" id="1.10.238.10">
    <property type="entry name" value="EF-hand"/>
    <property type="match status" value="1"/>
</dbReference>
<dbReference type="InterPro" id="IPR018247">
    <property type="entry name" value="EF_Hand_1_Ca_BS"/>
</dbReference>
<feature type="region of interest" description="Disordered" evidence="2">
    <location>
        <begin position="43"/>
        <end position="62"/>
    </location>
</feature>
<feature type="compositionally biased region" description="Basic and acidic residues" evidence="2">
    <location>
        <begin position="439"/>
        <end position="448"/>
    </location>
</feature>
<feature type="transmembrane region" description="Helical" evidence="3">
    <location>
        <begin position="313"/>
        <end position="335"/>
    </location>
</feature>
<name>A0ABR3J1G6_9AGAR</name>